<feature type="region of interest" description="Disordered" evidence="1">
    <location>
        <begin position="1235"/>
        <end position="1318"/>
    </location>
</feature>
<feature type="compositionally biased region" description="Pro residues" evidence="1">
    <location>
        <begin position="1"/>
        <end position="11"/>
    </location>
</feature>
<dbReference type="PANTHER" id="PTHR12736">
    <property type="entry name" value="LANC-LIKE PROTEIN"/>
    <property type="match status" value="1"/>
</dbReference>
<dbReference type="PRINTS" id="PR01950">
    <property type="entry name" value="LANCSUPER"/>
</dbReference>
<name>A0A448YWG9_9STRA</name>
<dbReference type="EMBL" id="CAACVS010000019">
    <property type="protein sequence ID" value="VEU34131.1"/>
    <property type="molecule type" value="Genomic_DNA"/>
</dbReference>
<feature type="compositionally biased region" description="Pro residues" evidence="1">
    <location>
        <begin position="58"/>
        <end position="69"/>
    </location>
</feature>
<feature type="region of interest" description="Disordered" evidence="1">
    <location>
        <begin position="812"/>
        <end position="862"/>
    </location>
</feature>
<feature type="compositionally biased region" description="Polar residues" evidence="1">
    <location>
        <begin position="1289"/>
        <end position="1318"/>
    </location>
</feature>
<dbReference type="SUPFAM" id="SSF158745">
    <property type="entry name" value="LanC-like"/>
    <property type="match status" value="1"/>
</dbReference>
<sequence length="1318" mass="148764">MFPPPPPPPPAAKLNKPESRQDDPVRSTPSEDNEATSNNNFRSSRRVSGGIGAAAVRRPPPPPPPPPPRGSGIHSPKKPPQRIRRRPNPPLPRAPPPPPPPPRVASNKVSVPDVISSEELASKALDMFHKCLNRSIPTGNLYSGGLGAYYLLLEQSRYNLCIMERQRMHSEAKENNQNENNNSTPNVCQFTSHGTKVNTPFRCKRLLKQALEGAKEATRRFKRGNSIILSNQRGCISLLGGEWVGSHALLAVCYRRLEEFQEKQEQDATALQGNDTSRDNIRGHQSPAPSDLRSPGSVEDHCLSSSVSVSSLSIATARTTASMVKKPRSERVVARILRRLKKQHLFCPEEMEDDGTVRSSATAASETVLPVWNQDVLGGRAGALQTIFWLRNEFGKHSTTLGQDLVVSLAVKILREGLSTADSMGFHNLKTLNTIPIVCNSGRSDDNNYNAVLFWVCDSEGSLKTYLGAGRGVVGILHTLLGLHYEDWELIEEEVPNARRILRNTIDAFLPSARVSPASSDNSNGESGVSAKELMQPSLYHRLVYDMKTSTATSVSSPIDASRLPTTGSAFKSAGNLRPTFDASLERDTTAGWFHGATGLAMMFLEAAKVYRCKKYLLEAHRLCDAVVYPRGLRERTTIGATNFDNDHKYGKKGPVGLTGMALCFLQLSQLCSNDKEEGESKKKNEANKVSLPPNTSLRRLWKSRAMLYAQHAHHEWTKYVQSIPTTTGVWNAFSLYEGMGGLVSVLWQLSLSMFPDVEETLRTEIDPVVQMPLYSASYSCARATKHFTDASFVPILLSPKDVTFVATPDKTMPATSLSKSRRPLPAGLCPQRDPAESRRRRAAANAETQRRRKVAEEAERKKMEYAKAQRAIMNASRKAELEARRNAQLLARKRALEVAQRKEQQETKKNLENAEKKRQEERMKREALLLARKQAKERVDAKRKAKEEAELAMAKEEARMKAIETENKRKAAEQERKKRRAMMEARLRRQAKDAELAKQEEEKRKAKEAADRSRRTAELKQKEELRKKRNAEMRLRQLRALELAKEEERKRLIRVAAERELREKELRRKEEERKQQETERRRRLELSKQKRRKEEQSLAEKRATEMREREVAHRRAMEAKEKRRRQLRDEHVKKQRELHEQRLRDELQRALDKEVEKRQREEKDRQQAKEARKLLEERDHVTIDTSGKTDNPPAPQKNVYSPSFANRKKANPAHFSVPTRSSLFWSLQTDSNIGNSESYKPALVPTESMPQSRREGPSAASHLSSLTSSPGIAHISSVSNSRKDMQDSVLSHRTLSTAPPSTATEKINSFPMNAMKN</sequence>
<dbReference type="InterPro" id="IPR012341">
    <property type="entry name" value="6hp_glycosidase-like_sf"/>
</dbReference>
<dbReference type="GO" id="GO:0031179">
    <property type="term" value="P:peptide modification"/>
    <property type="evidence" value="ECO:0007669"/>
    <property type="project" value="InterPro"/>
</dbReference>
<dbReference type="InterPro" id="IPR007822">
    <property type="entry name" value="LANC-like"/>
</dbReference>
<feature type="region of interest" description="Disordered" evidence="1">
    <location>
        <begin position="1"/>
        <end position="110"/>
    </location>
</feature>
<dbReference type="GO" id="GO:0005886">
    <property type="term" value="C:plasma membrane"/>
    <property type="evidence" value="ECO:0007669"/>
    <property type="project" value="TreeGrafter"/>
</dbReference>
<keyword evidence="3" id="KW-1185">Reference proteome</keyword>
<organism evidence="2 3">
    <name type="scientific">Pseudo-nitzschia multistriata</name>
    <dbReference type="NCBI Taxonomy" id="183589"/>
    <lineage>
        <taxon>Eukaryota</taxon>
        <taxon>Sar</taxon>
        <taxon>Stramenopiles</taxon>
        <taxon>Ochrophyta</taxon>
        <taxon>Bacillariophyta</taxon>
        <taxon>Bacillariophyceae</taxon>
        <taxon>Bacillariophycidae</taxon>
        <taxon>Bacillariales</taxon>
        <taxon>Bacillariaceae</taxon>
        <taxon>Pseudo-nitzschia</taxon>
    </lineage>
</organism>
<dbReference type="Proteomes" id="UP000291116">
    <property type="component" value="Unassembled WGS sequence"/>
</dbReference>
<feature type="compositionally biased region" description="Basic and acidic residues" evidence="1">
    <location>
        <begin position="15"/>
        <end position="25"/>
    </location>
</feature>
<reference evidence="2 3" key="1">
    <citation type="submission" date="2019-01" db="EMBL/GenBank/DDBJ databases">
        <authorList>
            <person name="Ferrante I. M."/>
        </authorList>
    </citation>
    <scope>NUCLEOTIDE SEQUENCE [LARGE SCALE GENOMIC DNA]</scope>
    <source>
        <strain evidence="2 3">B856</strain>
    </source>
</reference>
<dbReference type="GO" id="GO:0005975">
    <property type="term" value="P:carbohydrate metabolic process"/>
    <property type="evidence" value="ECO:0007669"/>
    <property type="project" value="InterPro"/>
</dbReference>
<feature type="region of interest" description="Disordered" evidence="1">
    <location>
        <begin position="901"/>
        <end position="923"/>
    </location>
</feature>
<gene>
    <name evidence="2" type="ORF">PSNMU_V1.4_AUG-EV-PASAV3_0008260</name>
</gene>
<feature type="compositionally biased region" description="Low complexity" evidence="1">
    <location>
        <begin position="1259"/>
        <end position="1270"/>
    </location>
</feature>
<protein>
    <submittedName>
        <fullName evidence="2">Uncharacterized protein</fullName>
    </submittedName>
</protein>
<dbReference type="Gene3D" id="1.50.10.10">
    <property type="match status" value="1"/>
</dbReference>
<feature type="region of interest" description="Disordered" evidence="1">
    <location>
        <begin position="960"/>
        <end position="1034"/>
    </location>
</feature>
<dbReference type="OrthoDB" id="10257263at2759"/>
<feature type="compositionally biased region" description="Basic and acidic residues" evidence="1">
    <location>
        <begin position="1065"/>
        <end position="1183"/>
    </location>
</feature>
<feature type="region of interest" description="Disordered" evidence="1">
    <location>
        <begin position="265"/>
        <end position="301"/>
    </location>
</feature>
<accession>A0A448YWG9</accession>
<proteinExistence type="predicted"/>
<dbReference type="PANTHER" id="PTHR12736:SF7">
    <property type="entry name" value="LANC-LIKE PROTEIN 3"/>
    <property type="match status" value="1"/>
</dbReference>
<evidence type="ECO:0000313" key="2">
    <source>
        <dbReference type="EMBL" id="VEU34131.1"/>
    </source>
</evidence>
<evidence type="ECO:0000313" key="3">
    <source>
        <dbReference type="Proteomes" id="UP000291116"/>
    </source>
</evidence>
<feature type="compositionally biased region" description="Basic residues" evidence="1">
    <location>
        <begin position="75"/>
        <end position="87"/>
    </location>
</feature>
<feature type="region of interest" description="Disordered" evidence="1">
    <location>
        <begin position="1065"/>
        <end position="1205"/>
    </location>
</feature>
<evidence type="ECO:0000256" key="1">
    <source>
        <dbReference type="SAM" id="MobiDB-lite"/>
    </source>
</evidence>
<feature type="compositionally biased region" description="Pro residues" evidence="1">
    <location>
        <begin position="88"/>
        <end position="103"/>
    </location>
</feature>